<evidence type="ECO:0000313" key="5">
    <source>
        <dbReference type="Proteomes" id="UP000280008"/>
    </source>
</evidence>
<dbReference type="InterPro" id="IPR055170">
    <property type="entry name" value="GFO_IDH_MocA-like_dom"/>
</dbReference>
<dbReference type="InterPro" id="IPR000683">
    <property type="entry name" value="Gfo/Idh/MocA-like_OxRdtase_N"/>
</dbReference>
<dbReference type="Gene3D" id="3.30.360.10">
    <property type="entry name" value="Dihydrodipicolinate Reductase, domain 2"/>
    <property type="match status" value="1"/>
</dbReference>
<dbReference type="SUPFAM" id="SSF55347">
    <property type="entry name" value="Glyceraldehyde-3-phosphate dehydrogenase-like, C-terminal domain"/>
    <property type="match status" value="1"/>
</dbReference>
<protein>
    <submittedName>
        <fullName evidence="4">Putative dehydrogenase</fullName>
    </submittedName>
</protein>
<evidence type="ECO:0000259" key="2">
    <source>
        <dbReference type="Pfam" id="PF01408"/>
    </source>
</evidence>
<reference evidence="4 5" key="1">
    <citation type="submission" date="2018-10" db="EMBL/GenBank/DDBJ databases">
        <title>Sequencing the genomes of 1000 actinobacteria strains.</title>
        <authorList>
            <person name="Klenk H.-P."/>
        </authorList>
    </citation>
    <scope>NUCLEOTIDE SEQUENCE [LARGE SCALE GENOMIC DNA]</scope>
    <source>
        <strain evidence="4 5">DSM 17894</strain>
    </source>
</reference>
<dbReference type="PANTHER" id="PTHR43249:SF1">
    <property type="entry name" value="D-GLUCOSIDE 3-DEHYDROGENASE"/>
    <property type="match status" value="1"/>
</dbReference>
<dbReference type="Proteomes" id="UP000280008">
    <property type="component" value="Unassembled WGS sequence"/>
</dbReference>
<keyword evidence="1" id="KW-0520">NAD</keyword>
<dbReference type="GO" id="GO:0000166">
    <property type="term" value="F:nucleotide binding"/>
    <property type="evidence" value="ECO:0007669"/>
    <property type="project" value="InterPro"/>
</dbReference>
<dbReference type="Pfam" id="PF22725">
    <property type="entry name" value="GFO_IDH_MocA_C3"/>
    <property type="match status" value="1"/>
</dbReference>
<dbReference type="AlphaFoldDB" id="A0A495IF07"/>
<dbReference type="InterPro" id="IPR052515">
    <property type="entry name" value="Gfo/Idh/MocA_Oxidoreductase"/>
</dbReference>
<evidence type="ECO:0000259" key="3">
    <source>
        <dbReference type="Pfam" id="PF22725"/>
    </source>
</evidence>
<dbReference type="Gene3D" id="3.40.50.720">
    <property type="entry name" value="NAD(P)-binding Rossmann-like Domain"/>
    <property type="match status" value="1"/>
</dbReference>
<dbReference type="PANTHER" id="PTHR43249">
    <property type="entry name" value="UDP-N-ACETYL-2-AMINO-2-DEOXY-D-GLUCURONATE OXIDASE"/>
    <property type="match status" value="1"/>
</dbReference>
<name>A0A495IF07_9MICO</name>
<proteinExistence type="predicted"/>
<dbReference type="OrthoDB" id="9815825at2"/>
<evidence type="ECO:0000256" key="1">
    <source>
        <dbReference type="ARBA" id="ARBA00023027"/>
    </source>
</evidence>
<feature type="domain" description="GFO/IDH/MocA-like oxidoreductase" evidence="3">
    <location>
        <begin position="145"/>
        <end position="264"/>
    </location>
</feature>
<organism evidence="4 5">
    <name type="scientific">Frondihabitans australicus</name>
    <dbReference type="NCBI Taxonomy" id="386892"/>
    <lineage>
        <taxon>Bacteria</taxon>
        <taxon>Bacillati</taxon>
        <taxon>Actinomycetota</taxon>
        <taxon>Actinomycetes</taxon>
        <taxon>Micrococcales</taxon>
        <taxon>Microbacteriaceae</taxon>
        <taxon>Frondihabitans</taxon>
    </lineage>
</organism>
<dbReference type="SUPFAM" id="SSF51735">
    <property type="entry name" value="NAD(P)-binding Rossmann-fold domains"/>
    <property type="match status" value="1"/>
</dbReference>
<dbReference type="InterPro" id="IPR036291">
    <property type="entry name" value="NAD(P)-bd_dom_sf"/>
</dbReference>
<dbReference type="EMBL" id="RBKS01000001">
    <property type="protein sequence ID" value="RKR74349.1"/>
    <property type="molecule type" value="Genomic_DNA"/>
</dbReference>
<keyword evidence="5" id="KW-1185">Reference proteome</keyword>
<comment type="caution">
    <text evidence="4">The sequence shown here is derived from an EMBL/GenBank/DDBJ whole genome shotgun (WGS) entry which is preliminary data.</text>
</comment>
<dbReference type="RefSeq" id="WP_121369103.1">
    <property type="nucleotide sequence ID" value="NZ_RBKS01000001.1"/>
</dbReference>
<accession>A0A495IF07</accession>
<gene>
    <name evidence="4" type="ORF">C8E83_1460</name>
</gene>
<sequence length="384" mass="40039">MSTPTLHVAVVGCGVIGRHHARVITAHEGLTVTAAVDAVLPAATALADEAQAAGVARPAVAATLEAALDEAEVDLVVICSPSGLHVQLAETALAAGRHVVIEKPLDVSVARARQIAGLARDAATRGLVVSVISQHRFDPANALVARAAHDGTFGRVTSGVASIGWWRSQDYYDSGEWRGTWALDGGGAVMNQGVHTVDLLVWMLGRPVEITAQTGLVAHERVEVEDVAVATIRFESGALAVVHATTAAYPGDLTRIQVHGDRGTGVVTDDRLEYFHAAPRDVEMGIQGSLDKANQAAGLLPDDQMVGGPAEADHFLRGHSRQYDDIVAAIREGRAPGVTVDDALLSLATVKSIYVAATLGRPVRVDDVLTGVLDDQAVTVGAHA</sequence>
<feature type="domain" description="Gfo/Idh/MocA-like oxidoreductase N-terminal" evidence="2">
    <location>
        <begin position="7"/>
        <end position="123"/>
    </location>
</feature>
<evidence type="ECO:0000313" key="4">
    <source>
        <dbReference type="EMBL" id="RKR74349.1"/>
    </source>
</evidence>
<dbReference type="Pfam" id="PF01408">
    <property type="entry name" value="GFO_IDH_MocA"/>
    <property type="match status" value="1"/>
</dbReference>